<keyword evidence="2" id="KW-1185">Reference proteome</keyword>
<dbReference type="GO" id="GO:0030638">
    <property type="term" value="P:polyketide metabolic process"/>
    <property type="evidence" value="ECO:0007669"/>
    <property type="project" value="InterPro"/>
</dbReference>
<sequence>MADTKEEEVALPSAKLIELQGGLLLQPPLSRRGHGPGLIIALPDSSQHTTPAFLPPLQKWAEEGFAVAEISSKLFAGGKSAAEALALAIEGLKACETCEGKKVGLVVYDPTLWNTIVAALPSKPEIVAAIAYGSSVSGPSLAVSKTPFLHHLAGNTGSQPPNTEENTLHIYPKAESPLFAVPGHDGFNYAAESVSHTRNLAFLKKRLGGPYFDLEKIWDEHTYYEFGDRSVGKTMGTMVQEPYVNHIPTMTGGIGRERLTNFYRYHFIFSNPEDTDLELVSRTVGIDRVVDEFVFCFTHTKAIDWILPGIPPTGKHVRVPFTSVVNIRGDRLYHEHIAWDQASVLIQLGLMPEYLPYPYPLPDGTKPAEGKGFEYRVPAAGVETANKIQDKNSEPSNEMFKFEIREVDI</sequence>
<dbReference type="Gene3D" id="3.10.450.50">
    <property type="match status" value="1"/>
</dbReference>
<dbReference type="Proteomes" id="UP000566819">
    <property type="component" value="Unassembled WGS sequence"/>
</dbReference>
<dbReference type="PANTHER" id="PTHR38436:SF3">
    <property type="entry name" value="CARBOXYMETHYLENEBUTENOLIDASE-RELATED"/>
    <property type="match status" value="1"/>
</dbReference>
<evidence type="ECO:0008006" key="3">
    <source>
        <dbReference type="Google" id="ProtNLM"/>
    </source>
</evidence>
<comment type="caution">
    <text evidence="1">The sequence shown here is derived from an EMBL/GenBank/DDBJ whole genome shotgun (WGS) entry which is preliminary data.</text>
</comment>
<proteinExistence type="predicted"/>
<dbReference type="AlphaFoldDB" id="A0A8H4RGS4"/>
<dbReference type="InterPro" id="IPR032710">
    <property type="entry name" value="NTF2-like_dom_sf"/>
</dbReference>
<dbReference type="OrthoDB" id="5440at2759"/>
<dbReference type="SUPFAM" id="SSF54427">
    <property type="entry name" value="NTF2-like"/>
    <property type="match status" value="1"/>
</dbReference>
<name>A0A8H4RGS4_9HELO</name>
<protein>
    <recommendedName>
        <fullName evidence="3">Carboxymethylenebutenolidase</fullName>
    </recommendedName>
</protein>
<evidence type="ECO:0000313" key="2">
    <source>
        <dbReference type="Proteomes" id="UP000566819"/>
    </source>
</evidence>
<dbReference type="PANTHER" id="PTHR38436">
    <property type="entry name" value="POLYKETIDE CYCLASE SNOAL-LIKE DOMAIN"/>
    <property type="match status" value="1"/>
</dbReference>
<gene>
    <name evidence="1" type="ORF">G7Y89_g8846</name>
</gene>
<accession>A0A8H4RGS4</accession>
<dbReference type="InterPro" id="IPR009959">
    <property type="entry name" value="Cyclase_SnoaL-like"/>
</dbReference>
<evidence type="ECO:0000313" key="1">
    <source>
        <dbReference type="EMBL" id="KAF4629303.1"/>
    </source>
</evidence>
<organism evidence="1 2">
    <name type="scientific">Cudoniella acicularis</name>
    <dbReference type="NCBI Taxonomy" id="354080"/>
    <lineage>
        <taxon>Eukaryota</taxon>
        <taxon>Fungi</taxon>
        <taxon>Dikarya</taxon>
        <taxon>Ascomycota</taxon>
        <taxon>Pezizomycotina</taxon>
        <taxon>Leotiomycetes</taxon>
        <taxon>Helotiales</taxon>
        <taxon>Tricladiaceae</taxon>
        <taxon>Cudoniella</taxon>
    </lineage>
</organism>
<reference evidence="1 2" key="1">
    <citation type="submission" date="2020-03" db="EMBL/GenBank/DDBJ databases">
        <title>Draft Genome Sequence of Cudoniella acicularis.</title>
        <authorList>
            <person name="Buettner E."/>
            <person name="Kellner H."/>
        </authorList>
    </citation>
    <scope>NUCLEOTIDE SEQUENCE [LARGE SCALE GENOMIC DNA]</scope>
    <source>
        <strain evidence="1 2">DSM 108380</strain>
    </source>
</reference>
<dbReference type="EMBL" id="JAAMPI010000695">
    <property type="protein sequence ID" value="KAF4629303.1"/>
    <property type="molecule type" value="Genomic_DNA"/>
</dbReference>